<dbReference type="SUPFAM" id="SSF46689">
    <property type="entry name" value="Homeodomain-like"/>
    <property type="match status" value="2"/>
</dbReference>
<dbReference type="InterPro" id="IPR020449">
    <property type="entry name" value="Tscrpt_reg_AraC-type_HTH"/>
</dbReference>
<dbReference type="InterPro" id="IPR018060">
    <property type="entry name" value="HTH_AraC"/>
</dbReference>
<dbReference type="InterPro" id="IPR009057">
    <property type="entry name" value="Homeodomain-like_sf"/>
</dbReference>
<feature type="domain" description="HTH araC/xylS-type" evidence="4">
    <location>
        <begin position="179"/>
        <end position="277"/>
    </location>
</feature>
<sequence>MKNVCYDCDSLHISRKELAYTSMPSRHTHDAFEMMYLVSGQLYYFIGDKTYQVVGGVLLFINANVPHQLVNAGDAVFERVTLLFKEEFLHDFFRLQDGGELLSFFSADFHAVHLSGYEQTFAEELFHKMLHEGVHKQIGFEQYQKVLLMELLLFMNRKVREADREQAGSGASPTHKKIYALVEYINNRFYERLTLEDLSHTFEISPSHLSRTFKEVTGYTAIEYINNVRIKKACALLRETSWKVLEICERVGFDSLTHFGRTFKQMTGCSPVRYRRRQP</sequence>
<dbReference type="SMART" id="SM00342">
    <property type="entry name" value="HTH_ARAC"/>
    <property type="match status" value="1"/>
</dbReference>
<dbReference type="PANTHER" id="PTHR43280:SF2">
    <property type="entry name" value="HTH-TYPE TRANSCRIPTIONAL REGULATOR EXSA"/>
    <property type="match status" value="1"/>
</dbReference>
<evidence type="ECO:0000313" key="6">
    <source>
        <dbReference type="EMBL" id="QAV20513.1"/>
    </source>
</evidence>
<dbReference type="PRINTS" id="PR00032">
    <property type="entry name" value="HTHARAC"/>
</dbReference>
<dbReference type="RefSeq" id="WP_042230236.1">
    <property type="nucleotide sequence ID" value="NZ_CP026520.1"/>
</dbReference>
<evidence type="ECO:0000256" key="2">
    <source>
        <dbReference type="ARBA" id="ARBA00023125"/>
    </source>
</evidence>
<dbReference type="OrthoDB" id="506156at2"/>
<dbReference type="Pfam" id="PF12833">
    <property type="entry name" value="HTH_18"/>
    <property type="match status" value="1"/>
</dbReference>
<proteinExistence type="predicted"/>
<dbReference type="Pfam" id="PF02311">
    <property type="entry name" value="AraC_binding"/>
    <property type="match status" value="1"/>
</dbReference>
<dbReference type="InterPro" id="IPR018062">
    <property type="entry name" value="HTH_AraC-typ_CS"/>
</dbReference>
<dbReference type="PANTHER" id="PTHR43280">
    <property type="entry name" value="ARAC-FAMILY TRANSCRIPTIONAL REGULATOR"/>
    <property type="match status" value="1"/>
</dbReference>
<dbReference type="SUPFAM" id="SSF51215">
    <property type="entry name" value="Regulatory protein AraC"/>
    <property type="match status" value="1"/>
</dbReference>
<evidence type="ECO:0000259" key="4">
    <source>
        <dbReference type="PROSITE" id="PS01124"/>
    </source>
</evidence>
<reference evidence="6 7" key="1">
    <citation type="submission" date="2018-01" db="EMBL/GenBank/DDBJ databases">
        <title>The whole genome sequencing and assembly of Paenibacillus chitinolyticus KCCM 41400 strain.</title>
        <authorList>
            <person name="Kim J.-Y."/>
            <person name="Park M.-K."/>
            <person name="Lee Y.-J."/>
            <person name="Yi H."/>
            <person name="Bahn Y.-S."/>
            <person name="Kim J.F."/>
            <person name="Lee D.-W."/>
        </authorList>
    </citation>
    <scope>NUCLEOTIDE SEQUENCE [LARGE SCALE GENOMIC DNA]</scope>
    <source>
        <strain evidence="6 7">KCCM 41400</strain>
    </source>
</reference>
<dbReference type="GO" id="GO:0003700">
    <property type="term" value="F:DNA-binding transcription factor activity"/>
    <property type="evidence" value="ECO:0007669"/>
    <property type="project" value="InterPro"/>
</dbReference>
<evidence type="ECO:0000313" key="8">
    <source>
        <dbReference type="Proteomes" id="UP001527202"/>
    </source>
</evidence>
<dbReference type="PROSITE" id="PS01124">
    <property type="entry name" value="HTH_ARAC_FAMILY_2"/>
    <property type="match status" value="1"/>
</dbReference>
<keyword evidence="3" id="KW-0804">Transcription</keyword>
<dbReference type="Gene3D" id="2.60.120.10">
    <property type="entry name" value="Jelly Rolls"/>
    <property type="match status" value="1"/>
</dbReference>
<dbReference type="PROSITE" id="PS00041">
    <property type="entry name" value="HTH_ARAC_FAMILY_1"/>
    <property type="match status" value="1"/>
</dbReference>
<name>A0A410X1M5_9BACL</name>
<dbReference type="InterPro" id="IPR037923">
    <property type="entry name" value="HTH-like"/>
</dbReference>
<evidence type="ECO:0000256" key="3">
    <source>
        <dbReference type="ARBA" id="ARBA00023163"/>
    </source>
</evidence>
<evidence type="ECO:0000313" key="5">
    <source>
        <dbReference type="EMBL" id="MCY9594798.1"/>
    </source>
</evidence>
<dbReference type="KEGG" id="pchi:PC41400_23680"/>
<reference evidence="5 8" key="2">
    <citation type="submission" date="2022-05" db="EMBL/GenBank/DDBJ databases">
        <title>Genome Sequencing of Bee-Associated Microbes.</title>
        <authorList>
            <person name="Dunlap C."/>
        </authorList>
    </citation>
    <scope>NUCLEOTIDE SEQUENCE [LARGE SCALE GENOMIC DNA]</scope>
    <source>
        <strain evidence="5 8">NRRL B-23120</strain>
    </source>
</reference>
<dbReference type="EMBL" id="CP026520">
    <property type="protein sequence ID" value="QAV20513.1"/>
    <property type="molecule type" value="Genomic_DNA"/>
</dbReference>
<keyword evidence="8" id="KW-1185">Reference proteome</keyword>
<protein>
    <submittedName>
        <fullName evidence="6">AraC family transcriptional regulator</fullName>
    </submittedName>
</protein>
<dbReference type="Proteomes" id="UP001527202">
    <property type="component" value="Unassembled WGS sequence"/>
</dbReference>
<dbReference type="InterPro" id="IPR003313">
    <property type="entry name" value="AraC-bd"/>
</dbReference>
<dbReference type="Gene3D" id="1.10.10.60">
    <property type="entry name" value="Homeodomain-like"/>
    <property type="match status" value="2"/>
</dbReference>
<dbReference type="GO" id="GO:0043565">
    <property type="term" value="F:sequence-specific DNA binding"/>
    <property type="evidence" value="ECO:0007669"/>
    <property type="project" value="InterPro"/>
</dbReference>
<dbReference type="Proteomes" id="UP000288943">
    <property type="component" value="Chromosome"/>
</dbReference>
<evidence type="ECO:0000313" key="7">
    <source>
        <dbReference type="Proteomes" id="UP000288943"/>
    </source>
</evidence>
<dbReference type="InterPro" id="IPR014710">
    <property type="entry name" value="RmlC-like_jellyroll"/>
</dbReference>
<evidence type="ECO:0000256" key="1">
    <source>
        <dbReference type="ARBA" id="ARBA00023015"/>
    </source>
</evidence>
<dbReference type="AlphaFoldDB" id="A0A410X1M5"/>
<gene>
    <name evidence="5" type="ORF">M5X16_03295</name>
    <name evidence="6" type="ORF">PC41400_23680</name>
</gene>
<keyword evidence="2" id="KW-0238">DNA-binding</keyword>
<accession>A0A410X1M5</accession>
<organism evidence="6 7">
    <name type="scientific">Paenibacillus chitinolyticus</name>
    <dbReference type="NCBI Taxonomy" id="79263"/>
    <lineage>
        <taxon>Bacteria</taxon>
        <taxon>Bacillati</taxon>
        <taxon>Bacillota</taxon>
        <taxon>Bacilli</taxon>
        <taxon>Bacillales</taxon>
        <taxon>Paenibacillaceae</taxon>
        <taxon>Paenibacillus</taxon>
    </lineage>
</organism>
<dbReference type="EMBL" id="JAMDMJ010000003">
    <property type="protein sequence ID" value="MCY9594798.1"/>
    <property type="molecule type" value="Genomic_DNA"/>
</dbReference>
<keyword evidence="1" id="KW-0805">Transcription regulation</keyword>
<dbReference type="GeneID" id="95377798"/>